<comment type="caution">
    <text evidence="3">The sequence shown here is derived from an EMBL/GenBank/DDBJ whole genome shotgun (WGS) entry which is preliminary data.</text>
</comment>
<evidence type="ECO:0000313" key="3">
    <source>
        <dbReference type="EMBL" id="KAH9301788.1"/>
    </source>
</evidence>
<protein>
    <submittedName>
        <fullName evidence="3">Uncharacterized protein</fullName>
    </submittedName>
</protein>
<dbReference type="EMBL" id="JAHRHJ020000009">
    <property type="protein sequence ID" value="KAH9301788.1"/>
    <property type="molecule type" value="Genomic_DNA"/>
</dbReference>
<name>A0AA38CS89_TAXCH</name>
<evidence type="ECO:0000256" key="1">
    <source>
        <dbReference type="SAM" id="MobiDB-lite"/>
    </source>
</evidence>
<proteinExistence type="predicted"/>
<feature type="region of interest" description="Disordered" evidence="1">
    <location>
        <begin position="55"/>
        <end position="94"/>
    </location>
</feature>
<keyword evidence="4" id="KW-1185">Reference proteome</keyword>
<accession>A0AA38CS89</accession>
<keyword evidence="2" id="KW-1133">Transmembrane helix</keyword>
<dbReference type="AlphaFoldDB" id="A0AA38CS89"/>
<feature type="transmembrane region" description="Helical" evidence="2">
    <location>
        <begin position="12"/>
        <end position="32"/>
    </location>
</feature>
<dbReference type="Proteomes" id="UP000824469">
    <property type="component" value="Unassembled WGS sequence"/>
</dbReference>
<feature type="non-terminal residue" evidence="3">
    <location>
        <position position="94"/>
    </location>
</feature>
<sequence length="94" mass="10369">MVTPTTRSSVGGVIRLLLVVYLLLLLLVSLPGGRDNQREPHKLWLFGRLPLGTTTARAQLTKNPGSGRSPRQRRRRDPSVRRGTMPPTSQTPGC</sequence>
<organism evidence="3 4">
    <name type="scientific">Taxus chinensis</name>
    <name type="common">Chinese yew</name>
    <name type="synonym">Taxus wallichiana var. chinensis</name>
    <dbReference type="NCBI Taxonomy" id="29808"/>
    <lineage>
        <taxon>Eukaryota</taxon>
        <taxon>Viridiplantae</taxon>
        <taxon>Streptophyta</taxon>
        <taxon>Embryophyta</taxon>
        <taxon>Tracheophyta</taxon>
        <taxon>Spermatophyta</taxon>
        <taxon>Pinopsida</taxon>
        <taxon>Pinidae</taxon>
        <taxon>Conifers II</taxon>
        <taxon>Cupressales</taxon>
        <taxon>Taxaceae</taxon>
        <taxon>Taxus</taxon>
    </lineage>
</organism>
<gene>
    <name evidence="3" type="ORF">KI387_013371</name>
</gene>
<evidence type="ECO:0000256" key="2">
    <source>
        <dbReference type="SAM" id="Phobius"/>
    </source>
</evidence>
<keyword evidence="2" id="KW-0812">Transmembrane</keyword>
<evidence type="ECO:0000313" key="4">
    <source>
        <dbReference type="Proteomes" id="UP000824469"/>
    </source>
</evidence>
<keyword evidence="2" id="KW-0472">Membrane</keyword>
<reference evidence="3 4" key="1">
    <citation type="journal article" date="2021" name="Nat. Plants">
        <title>The Taxus genome provides insights into paclitaxel biosynthesis.</title>
        <authorList>
            <person name="Xiong X."/>
            <person name="Gou J."/>
            <person name="Liao Q."/>
            <person name="Li Y."/>
            <person name="Zhou Q."/>
            <person name="Bi G."/>
            <person name="Li C."/>
            <person name="Du R."/>
            <person name="Wang X."/>
            <person name="Sun T."/>
            <person name="Guo L."/>
            <person name="Liang H."/>
            <person name="Lu P."/>
            <person name="Wu Y."/>
            <person name="Zhang Z."/>
            <person name="Ro D.K."/>
            <person name="Shang Y."/>
            <person name="Huang S."/>
            <person name="Yan J."/>
        </authorList>
    </citation>
    <scope>NUCLEOTIDE SEQUENCE [LARGE SCALE GENOMIC DNA]</scope>
    <source>
        <strain evidence="3">Ta-2019</strain>
    </source>
</reference>